<feature type="domain" description="RecJ OB" evidence="10">
    <location>
        <begin position="454"/>
        <end position="560"/>
    </location>
</feature>
<evidence type="ECO:0000256" key="2">
    <source>
        <dbReference type="ARBA" id="ARBA00019841"/>
    </source>
</evidence>
<dbReference type="InterPro" id="IPR003156">
    <property type="entry name" value="DHHA1_dom"/>
</dbReference>
<evidence type="ECO:0000313" key="12">
    <source>
        <dbReference type="Proteomes" id="UP000628775"/>
    </source>
</evidence>
<dbReference type="GO" id="GO:0006310">
    <property type="term" value="P:DNA recombination"/>
    <property type="evidence" value="ECO:0007669"/>
    <property type="project" value="InterPro"/>
</dbReference>
<evidence type="ECO:0000256" key="6">
    <source>
        <dbReference type="SAM" id="Coils"/>
    </source>
</evidence>
<keyword evidence="4" id="KW-0378">Hydrolase</keyword>
<evidence type="ECO:0000256" key="1">
    <source>
        <dbReference type="ARBA" id="ARBA00005915"/>
    </source>
</evidence>
<dbReference type="InterPro" id="IPR051673">
    <property type="entry name" value="SSDNA_exonuclease_RecJ"/>
</dbReference>
<dbReference type="SUPFAM" id="SSF64182">
    <property type="entry name" value="DHH phosphoesterases"/>
    <property type="match status" value="1"/>
</dbReference>
<dbReference type="InterPro" id="IPR001667">
    <property type="entry name" value="DDH_dom"/>
</dbReference>
<sequence>MLKAKMRWELREESEQEIENISKSLAISPILAALLFNRGFRTAEEARDFLNIDKMPFHSPFQLDGMAEAVERIQRAVENQEKILVFGDYDADGVSSTSVMVLGLRQLGANVDYYVPHRFTEGYGPNSPAFEKAKEQGITLIITVDTGIAAIEPIAAARAMGLEVIVTDHHEPPAELPEASIIINPKKPGCPYPFKGLAGVGVAFKLIHALLGEVPEPLLDLVAVGTISDLVPLVDENRLFAIKGLQRIASYPRHGILALLKVADKQPQRITEDDIGFGIGPRINAAGRMDHARPAIELMLADSADEAEQLAEMLDDYNNERKQLVEEMAEEAMAKVALMPEELRDVIVVAGEDWHEGVIGIVASRLVEAYYRPAIVFAVDSDTGMAKGSARSIEGFDIYQALTTCKTLLPHFGGHPMAAGMSIHHDDIAALREQLNVYGKTLLTPEVLTPRTLIDHVYALEELSLEAIEDLQRLAPYGVGNPKPQFLFKNLTIASIKQIGSNKDHLKFVLTKDEETLDAIGFRIGDLYHQITPDARLSIVGELAINEWNGYRKPQLMIKDIQVPQWQLFDYRGNPQALAAHLASIPTAQRRLICFREETLQALQLQTLSNEVGVNAAKKTEAPYLVLLDLPTTRDELAAVFEQRETFPERIYVVFYQNSEHFFTSFPTREQFKWLYAFLFKKKQLSYAQALQAIPKHKGWSQELVKFMFEVFFELDFATIEKDIVQISINPNKKSLTESHLYVQRQELSKIEELFCYSPKRELKKWFNQFNHDLTPAEEAFV</sequence>
<dbReference type="InterPro" id="IPR004610">
    <property type="entry name" value="RecJ"/>
</dbReference>
<evidence type="ECO:0000256" key="4">
    <source>
        <dbReference type="ARBA" id="ARBA00022801"/>
    </source>
</evidence>
<proteinExistence type="inferred from homology"/>
<dbReference type="PANTHER" id="PTHR30255">
    <property type="entry name" value="SINGLE-STRANDED-DNA-SPECIFIC EXONUCLEASE RECJ"/>
    <property type="match status" value="1"/>
</dbReference>
<name>A0A8J3DUH5_9BACL</name>
<organism evidence="11 12">
    <name type="scientific">Pullulanibacillus camelliae</name>
    <dbReference type="NCBI Taxonomy" id="1707096"/>
    <lineage>
        <taxon>Bacteria</taxon>
        <taxon>Bacillati</taxon>
        <taxon>Bacillota</taxon>
        <taxon>Bacilli</taxon>
        <taxon>Bacillales</taxon>
        <taxon>Sporolactobacillaceae</taxon>
        <taxon>Pullulanibacillus</taxon>
    </lineage>
</organism>
<comment type="similarity">
    <text evidence="1">Belongs to the RecJ family.</text>
</comment>
<dbReference type="GO" id="GO:0008409">
    <property type="term" value="F:5'-3' exonuclease activity"/>
    <property type="evidence" value="ECO:0007669"/>
    <property type="project" value="InterPro"/>
</dbReference>
<evidence type="ECO:0000259" key="8">
    <source>
        <dbReference type="Pfam" id="PF02272"/>
    </source>
</evidence>
<keyword evidence="6" id="KW-0175">Coiled coil</keyword>
<feature type="domain" description="Single-stranded-DNA-specific exonuclease RecJ C-terminal" evidence="9">
    <location>
        <begin position="567"/>
        <end position="767"/>
    </location>
</feature>
<dbReference type="Gene3D" id="3.10.310.30">
    <property type="match status" value="1"/>
</dbReference>
<evidence type="ECO:0000256" key="3">
    <source>
        <dbReference type="ARBA" id="ARBA00022722"/>
    </source>
</evidence>
<feature type="domain" description="DHHA1" evidence="8">
    <location>
        <begin position="346"/>
        <end position="436"/>
    </location>
</feature>
<dbReference type="Proteomes" id="UP000628775">
    <property type="component" value="Unassembled WGS sequence"/>
</dbReference>
<feature type="coiled-coil region" evidence="6">
    <location>
        <begin position="300"/>
        <end position="334"/>
    </location>
</feature>
<dbReference type="Gene3D" id="3.90.1640.30">
    <property type="match status" value="1"/>
</dbReference>
<evidence type="ECO:0000259" key="10">
    <source>
        <dbReference type="Pfam" id="PF17768"/>
    </source>
</evidence>
<dbReference type="InterPro" id="IPR018779">
    <property type="entry name" value="RecJ_C"/>
</dbReference>
<dbReference type="Pfam" id="PF02272">
    <property type="entry name" value="DHHA1"/>
    <property type="match status" value="1"/>
</dbReference>
<feature type="domain" description="DDH" evidence="7">
    <location>
        <begin position="82"/>
        <end position="226"/>
    </location>
</feature>
<protein>
    <recommendedName>
        <fullName evidence="2">Single-stranded-DNA-specific exonuclease RecJ</fullName>
    </recommendedName>
</protein>
<dbReference type="EMBL" id="BMIR01000009">
    <property type="protein sequence ID" value="GGE42897.1"/>
    <property type="molecule type" value="Genomic_DNA"/>
</dbReference>
<gene>
    <name evidence="11" type="primary">recJ</name>
    <name evidence="11" type="ORF">GCM10011391_22140</name>
</gene>
<dbReference type="InterPro" id="IPR038763">
    <property type="entry name" value="DHH_sf"/>
</dbReference>
<dbReference type="InterPro" id="IPR041122">
    <property type="entry name" value="RecJ_OB"/>
</dbReference>
<dbReference type="Pfam" id="PF10141">
    <property type="entry name" value="ssDNA-exonuc_C"/>
    <property type="match status" value="1"/>
</dbReference>
<dbReference type="GO" id="GO:0003676">
    <property type="term" value="F:nucleic acid binding"/>
    <property type="evidence" value="ECO:0007669"/>
    <property type="project" value="InterPro"/>
</dbReference>
<dbReference type="Pfam" id="PF17768">
    <property type="entry name" value="RecJ_OB"/>
    <property type="match status" value="1"/>
</dbReference>
<dbReference type="Pfam" id="PF01368">
    <property type="entry name" value="DHH"/>
    <property type="match status" value="1"/>
</dbReference>
<dbReference type="PANTHER" id="PTHR30255:SF2">
    <property type="entry name" value="SINGLE-STRANDED-DNA-SPECIFIC EXONUCLEASE RECJ"/>
    <property type="match status" value="1"/>
</dbReference>
<keyword evidence="12" id="KW-1185">Reference proteome</keyword>
<evidence type="ECO:0000313" key="11">
    <source>
        <dbReference type="EMBL" id="GGE42897.1"/>
    </source>
</evidence>
<keyword evidence="5 11" id="KW-0269">Exonuclease</keyword>
<evidence type="ECO:0000259" key="9">
    <source>
        <dbReference type="Pfam" id="PF10141"/>
    </source>
</evidence>
<dbReference type="NCBIfam" id="TIGR00644">
    <property type="entry name" value="recJ"/>
    <property type="match status" value="1"/>
</dbReference>
<dbReference type="AlphaFoldDB" id="A0A8J3DUH5"/>
<reference evidence="11" key="2">
    <citation type="submission" date="2020-09" db="EMBL/GenBank/DDBJ databases">
        <authorList>
            <person name="Sun Q."/>
            <person name="Zhou Y."/>
        </authorList>
    </citation>
    <scope>NUCLEOTIDE SEQUENCE</scope>
    <source>
        <strain evidence="11">CGMCC 1.15371</strain>
    </source>
</reference>
<accession>A0A8J3DUH5</accession>
<reference evidence="11" key="1">
    <citation type="journal article" date="2014" name="Int. J. Syst. Evol. Microbiol.">
        <title>Complete genome sequence of Corynebacterium casei LMG S-19264T (=DSM 44701T), isolated from a smear-ripened cheese.</title>
        <authorList>
            <consortium name="US DOE Joint Genome Institute (JGI-PGF)"/>
            <person name="Walter F."/>
            <person name="Albersmeier A."/>
            <person name="Kalinowski J."/>
            <person name="Ruckert C."/>
        </authorList>
    </citation>
    <scope>NUCLEOTIDE SEQUENCE</scope>
    <source>
        <strain evidence="11">CGMCC 1.15371</strain>
    </source>
</reference>
<evidence type="ECO:0000259" key="7">
    <source>
        <dbReference type="Pfam" id="PF01368"/>
    </source>
</evidence>
<comment type="caution">
    <text evidence="11">The sequence shown here is derived from an EMBL/GenBank/DDBJ whole genome shotgun (WGS) entry which is preliminary data.</text>
</comment>
<keyword evidence="3" id="KW-0540">Nuclease</keyword>
<evidence type="ECO:0000256" key="5">
    <source>
        <dbReference type="ARBA" id="ARBA00022839"/>
    </source>
</evidence>
<dbReference type="RefSeq" id="WP_188693632.1">
    <property type="nucleotide sequence ID" value="NZ_BMIR01000009.1"/>
</dbReference>
<dbReference type="GO" id="GO:0006281">
    <property type="term" value="P:DNA repair"/>
    <property type="evidence" value="ECO:0007669"/>
    <property type="project" value="InterPro"/>
</dbReference>